<dbReference type="GeneID" id="63855072"/>
<protein>
    <submittedName>
        <fullName evidence="1">Uncharacterized protein</fullName>
    </submittedName>
</protein>
<gene>
    <name evidence="1" type="ORF">K460DRAFT_416625</name>
</gene>
<reference evidence="1" key="1">
    <citation type="submission" date="2020-01" db="EMBL/GenBank/DDBJ databases">
        <authorList>
            <consortium name="DOE Joint Genome Institute"/>
            <person name="Haridas S."/>
            <person name="Albert R."/>
            <person name="Binder M."/>
            <person name="Bloem J."/>
            <person name="Labutti K."/>
            <person name="Salamov A."/>
            <person name="Andreopoulos B."/>
            <person name="Baker S.E."/>
            <person name="Barry K."/>
            <person name="Bills G."/>
            <person name="Bluhm B.H."/>
            <person name="Cannon C."/>
            <person name="Castanera R."/>
            <person name="Culley D.E."/>
            <person name="Daum C."/>
            <person name="Ezra D."/>
            <person name="Gonzalez J.B."/>
            <person name="Henrissat B."/>
            <person name="Kuo A."/>
            <person name="Liang C."/>
            <person name="Lipzen A."/>
            <person name="Lutzoni F."/>
            <person name="Magnuson J."/>
            <person name="Mondo S."/>
            <person name="Nolan M."/>
            <person name="Ohm R."/>
            <person name="Pangilinan J."/>
            <person name="Park H.-J."/>
            <person name="Ramirez L."/>
            <person name="Alfaro M."/>
            <person name="Sun H."/>
            <person name="Tritt A."/>
            <person name="Yoshinaga Y."/>
            <person name="Zwiers L.-H."/>
            <person name="Turgeon B.G."/>
            <person name="Goodwin S.B."/>
            <person name="Spatafora J.W."/>
            <person name="Crous P.W."/>
            <person name="Grigoriev I.V."/>
        </authorList>
    </citation>
    <scope>NUCLEOTIDE SEQUENCE</scope>
    <source>
        <strain evidence="1">CBS 394.84</strain>
    </source>
</reference>
<dbReference type="AlphaFoldDB" id="A0A9P4GHL1"/>
<sequence>MRGIGNSDLVSNQSIGRLLGVFNMRFTAALCYRKPCISTRISTQSRTAEVKRISGLSELDWKKFWSTICGEWKPVDRKEYALLGVNGRGDMLDRINAALAKKRVRRVDYDVGEWAIHRCQTVSIQVFSLSEAKREWAEKFTEEHPVDFESGLEKIMVTITSVDQSIATGGRCRVPAIPEPELQTICEQTKIFCIREKMPAANEWPLLYCIKRTLYKARRLAKNKPTDVVAQQK</sequence>
<proteinExistence type="predicted"/>
<evidence type="ECO:0000313" key="2">
    <source>
        <dbReference type="Proteomes" id="UP000800039"/>
    </source>
</evidence>
<dbReference type="EMBL" id="ML976616">
    <property type="protein sequence ID" value="KAF1845351.1"/>
    <property type="molecule type" value="Genomic_DNA"/>
</dbReference>
<comment type="caution">
    <text evidence="1">The sequence shown here is derived from an EMBL/GenBank/DDBJ whole genome shotgun (WGS) entry which is preliminary data.</text>
</comment>
<accession>A0A9P4GHL1</accession>
<evidence type="ECO:0000313" key="1">
    <source>
        <dbReference type="EMBL" id="KAF1845351.1"/>
    </source>
</evidence>
<dbReference type="RefSeq" id="XP_040787914.1">
    <property type="nucleotide sequence ID" value="XM_040937822.1"/>
</dbReference>
<name>A0A9P4GHL1_9PLEO</name>
<keyword evidence="2" id="KW-1185">Reference proteome</keyword>
<dbReference type="Proteomes" id="UP000800039">
    <property type="component" value="Unassembled WGS sequence"/>
</dbReference>
<organism evidence="1 2">
    <name type="scientific">Cucurbitaria berberidis CBS 394.84</name>
    <dbReference type="NCBI Taxonomy" id="1168544"/>
    <lineage>
        <taxon>Eukaryota</taxon>
        <taxon>Fungi</taxon>
        <taxon>Dikarya</taxon>
        <taxon>Ascomycota</taxon>
        <taxon>Pezizomycotina</taxon>
        <taxon>Dothideomycetes</taxon>
        <taxon>Pleosporomycetidae</taxon>
        <taxon>Pleosporales</taxon>
        <taxon>Pleosporineae</taxon>
        <taxon>Cucurbitariaceae</taxon>
        <taxon>Cucurbitaria</taxon>
    </lineage>
</organism>